<keyword evidence="2" id="KW-1185">Reference proteome</keyword>
<dbReference type="Proteomes" id="UP000593571">
    <property type="component" value="Unassembled WGS sequence"/>
</dbReference>
<sequence>MPSLQLLRSKFFKSSLIPMATVSTNSIQPLTKLSRLYFRNVSRSKLPFFTSISAILLRAAVSPCLNWRQNHFDRFPASPLVSPAVCSQDSQQTRPVRHKSGHISPLLQALPRCCPSRRNPGHHVGPTWSAFSPP</sequence>
<accession>A0A7J8DHP7</accession>
<proteinExistence type="predicted"/>
<reference evidence="1 2" key="1">
    <citation type="journal article" date="2020" name="Nature">
        <title>Six reference-quality genomes reveal evolution of bat adaptations.</title>
        <authorList>
            <person name="Jebb D."/>
            <person name="Huang Z."/>
            <person name="Pippel M."/>
            <person name="Hughes G.M."/>
            <person name="Lavrichenko K."/>
            <person name="Devanna P."/>
            <person name="Winkler S."/>
            <person name="Jermiin L.S."/>
            <person name="Skirmuntt E.C."/>
            <person name="Katzourakis A."/>
            <person name="Burkitt-Gray L."/>
            <person name="Ray D.A."/>
            <person name="Sullivan K.A.M."/>
            <person name="Roscito J.G."/>
            <person name="Kirilenko B.M."/>
            <person name="Davalos L.M."/>
            <person name="Corthals A.P."/>
            <person name="Power M.L."/>
            <person name="Jones G."/>
            <person name="Ransome R.D."/>
            <person name="Dechmann D.K.N."/>
            <person name="Locatelli A.G."/>
            <person name="Puechmaille S.J."/>
            <person name="Fedrigo O."/>
            <person name="Jarvis E.D."/>
            <person name="Hiller M."/>
            <person name="Vernes S.C."/>
            <person name="Myers E.W."/>
            <person name="Teeling E.C."/>
        </authorList>
    </citation>
    <scope>NUCLEOTIDE SEQUENCE [LARGE SCALE GENOMIC DNA]</scope>
    <source>
        <strain evidence="1">MRouAeg1</strain>
        <tissue evidence="1">Muscle</tissue>
    </source>
</reference>
<gene>
    <name evidence="1" type="ORF">HJG63_008535</name>
</gene>
<dbReference type="EMBL" id="JACASE010000012">
    <property type="protein sequence ID" value="KAF6422698.1"/>
    <property type="molecule type" value="Genomic_DNA"/>
</dbReference>
<organism evidence="1 2">
    <name type="scientific">Rousettus aegyptiacus</name>
    <name type="common">Egyptian fruit bat</name>
    <name type="synonym">Pteropus aegyptiacus</name>
    <dbReference type="NCBI Taxonomy" id="9407"/>
    <lineage>
        <taxon>Eukaryota</taxon>
        <taxon>Metazoa</taxon>
        <taxon>Chordata</taxon>
        <taxon>Craniata</taxon>
        <taxon>Vertebrata</taxon>
        <taxon>Euteleostomi</taxon>
        <taxon>Mammalia</taxon>
        <taxon>Eutheria</taxon>
        <taxon>Laurasiatheria</taxon>
        <taxon>Chiroptera</taxon>
        <taxon>Yinpterochiroptera</taxon>
        <taxon>Pteropodoidea</taxon>
        <taxon>Pteropodidae</taxon>
        <taxon>Rousettinae</taxon>
        <taxon>Rousettus</taxon>
    </lineage>
</organism>
<comment type="caution">
    <text evidence="1">The sequence shown here is derived from an EMBL/GenBank/DDBJ whole genome shotgun (WGS) entry which is preliminary data.</text>
</comment>
<protein>
    <submittedName>
        <fullName evidence="1">Uncharacterized protein</fullName>
    </submittedName>
</protein>
<evidence type="ECO:0000313" key="2">
    <source>
        <dbReference type="Proteomes" id="UP000593571"/>
    </source>
</evidence>
<evidence type="ECO:0000313" key="1">
    <source>
        <dbReference type="EMBL" id="KAF6422698.1"/>
    </source>
</evidence>
<dbReference type="AlphaFoldDB" id="A0A7J8DHP7"/>
<name>A0A7J8DHP7_ROUAE</name>